<geneLocation type="plasmid" evidence="2">
    <name>pfdu301a</name>
</geneLocation>
<dbReference type="EMBL" id="CP045273">
    <property type="protein sequence ID" value="QJX80006.1"/>
    <property type="molecule type" value="Genomic_DNA"/>
</dbReference>
<evidence type="ECO:0008006" key="3">
    <source>
        <dbReference type="Google" id="ProtNLM"/>
    </source>
</evidence>
<keyword evidence="1" id="KW-0614">Plasmid</keyword>
<dbReference type="InterPro" id="IPR001387">
    <property type="entry name" value="Cro/C1-type_HTH"/>
</dbReference>
<gene>
    <name evidence="1" type="ORF">FDZ14_28290</name>
</gene>
<dbReference type="GO" id="GO:0003677">
    <property type="term" value="F:DNA binding"/>
    <property type="evidence" value="ECO:0007669"/>
    <property type="project" value="InterPro"/>
</dbReference>
<reference evidence="1 2" key="1">
    <citation type="submission" date="2019-10" db="EMBL/GenBank/DDBJ databases">
        <title>Complete genome sequences for adaption low water activity.</title>
        <authorList>
            <person name="Zhao L."/>
            <person name="Zhong J."/>
        </authorList>
    </citation>
    <scope>NUCLEOTIDE SEQUENCE [LARGE SCALE GENOMIC DNA]</scope>
    <source>
        <strain evidence="1 2">FDU301</strain>
        <plasmid evidence="2">pfdu301a</plasmid>
    </source>
</reference>
<sequence length="64" mass="7534">MIKQMDKVTQGRTIRERHKKLGITQEVLAAELSCEKRLISMCERGFMELQSDKLEKIKEILELE</sequence>
<dbReference type="InterPro" id="IPR010982">
    <property type="entry name" value="Lambda_DNA-bd_dom_sf"/>
</dbReference>
<evidence type="ECO:0000313" key="2">
    <source>
        <dbReference type="Proteomes" id="UP000501076"/>
    </source>
</evidence>
<proteinExistence type="predicted"/>
<evidence type="ECO:0000313" key="1">
    <source>
        <dbReference type="EMBL" id="QJX80006.1"/>
    </source>
</evidence>
<accession>A0A6M6E2P9</accession>
<dbReference type="RefSeq" id="WP_171777989.1">
    <property type="nucleotide sequence ID" value="NZ_CP045273.1"/>
</dbReference>
<protein>
    <recommendedName>
        <fullName evidence="3">XRE family transcriptional regulator</fullName>
    </recommendedName>
</protein>
<organism evidence="1 2">
    <name type="scientific">Priestia megaterium</name>
    <name type="common">Bacillus megaterium</name>
    <dbReference type="NCBI Taxonomy" id="1404"/>
    <lineage>
        <taxon>Bacteria</taxon>
        <taxon>Bacillati</taxon>
        <taxon>Bacillota</taxon>
        <taxon>Bacilli</taxon>
        <taxon>Bacillales</taxon>
        <taxon>Bacillaceae</taxon>
        <taxon>Priestia</taxon>
    </lineage>
</organism>
<dbReference type="AlphaFoldDB" id="A0A6M6E2P9"/>
<dbReference type="Proteomes" id="UP000501076">
    <property type="component" value="Plasmid pFDU301A"/>
</dbReference>
<name>A0A6M6E2P9_PRIMG</name>
<dbReference type="CDD" id="cd00093">
    <property type="entry name" value="HTH_XRE"/>
    <property type="match status" value="1"/>
</dbReference>
<dbReference type="Gene3D" id="1.10.260.40">
    <property type="entry name" value="lambda repressor-like DNA-binding domains"/>
    <property type="match status" value="1"/>
</dbReference>
<dbReference type="SUPFAM" id="SSF47413">
    <property type="entry name" value="lambda repressor-like DNA-binding domains"/>
    <property type="match status" value="1"/>
</dbReference>